<evidence type="ECO:0000313" key="2">
    <source>
        <dbReference type="EMBL" id="SDF86002.1"/>
    </source>
</evidence>
<evidence type="ECO:0000256" key="1">
    <source>
        <dbReference type="SAM" id="Phobius"/>
    </source>
</evidence>
<dbReference type="EMBL" id="FNCF01000002">
    <property type="protein sequence ID" value="SDF86002.1"/>
    <property type="molecule type" value="Genomic_DNA"/>
</dbReference>
<keyword evidence="1" id="KW-0472">Membrane</keyword>
<dbReference type="PROSITE" id="PS51257">
    <property type="entry name" value="PROKAR_LIPOPROTEIN"/>
    <property type="match status" value="1"/>
</dbReference>
<dbReference type="Proteomes" id="UP000198863">
    <property type="component" value="Unassembled WGS sequence"/>
</dbReference>
<dbReference type="RefSeq" id="WP_091059744.1">
    <property type="nucleotide sequence ID" value="NZ_FNCF01000002.1"/>
</dbReference>
<gene>
    <name evidence="2" type="ORF">SAMN05660324_1102</name>
</gene>
<keyword evidence="1" id="KW-0812">Transmembrane</keyword>
<dbReference type="OrthoDB" id="5190822at2"/>
<evidence type="ECO:0000313" key="3">
    <source>
        <dbReference type="Proteomes" id="UP000198863"/>
    </source>
</evidence>
<accession>A0A1G7PHZ5</accession>
<sequence>MGDSRRGWVVSTVVLACTTAVLALTSVALWVGTYDGRRDVELATVAEAFADRIGPSADATEAVCREPVLCTQALRSDGALLMAFDRQDEASAAAAALGGDSRLAGYVVLRFEDGRLSQEERAGLAATLYCLHIGPDPC</sequence>
<keyword evidence="1" id="KW-1133">Transmembrane helix</keyword>
<feature type="transmembrane region" description="Helical" evidence="1">
    <location>
        <begin position="7"/>
        <end position="31"/>
    </location>
</feature>
<keyword evidence="3" id="KW-1185">Reference proteome</keyword>
<dbReference type="AlphaFoldDB" id="A0A1G7PHZ5"/>
<reference evidence="3" key="1">
    <citation type="submission" date="2016-10" db="EMBL/GenBank/DDBJ databases">
        <authorList>
            <person name="Varghese N."/>
            <person name="Submissions S."/>
        </authorList>
    </citation>
    <scope>NUCLEOTIDE SEQUENCE [LARGE SCALE GENOMIC DNA]</scope>
    <source>
        <strain evidence="3">DSM 44526</strain>
    </source>
</reference>
<name>A0A1G7PHZ5_9ACTN</name>
<proteinExistence type="predicted"/>
<protein>
    <submittedName>
        <fullName evidence="2">Uncharacterized protein</fullName>
    </submittedName>
</protein>
<organism evidence="2 3">
    <name type="scientific">Klenkia brasiliensis</name>
    <dbReference type="NCBI Taxonomy" id="333142"/>
    <lineage>
        <taxon>Bacteria</taxon>
        <taxon>Bacillati</taxon>
        <taxon>Actinomycetota</taxon>
        <taxon>Actinomycetes</taxon>
        <taxon>Geodermatophilales</taxon>
        <taxon>Geodermatophilaceae</taxon>
        <taxon>Klenkia</taxon>
    </lineage>
</organism>